<proteinExistence type="predicted"/>
<dbReference type="EMBL" id="CP126980">
    <property type="protein sequence ID" value="WIM99803.1"/>
    <property type="molecule type" value="Genomic_DNA"/>
</dbReference>
<gene>
    <name evidence="1" type="ORF">ACTOB_003468</name>
</gene>
<protein>
    <recommendedName>
        <fullName evidence="3">Polyketide cyclase</fullName>
    </recommendedName>
</protein>
<dbReference type="RefSeq" id="WP_284921241.1">
    <property type="nucleotide sequence ID" value="NZ_CP126980.1"/>
</dbReference>
<name>A0ABY8WQ79_9ACTN</name>
<keyword evidence="2" id="KW-1185">Reference proteome</keyword>
<reference evidence="1 2" key="1">
    <citation type="submission" date="2023-06" db="EMBL/GenBank/DDBJ databases">
        <authorList>
            <person name="Yushchuk O."/>
            <person name="Binda E."/>
            <person name="Ruckert-Reed C."/>
            <person name="Fedorenko V."/>
            <person name="Kalinowski J."/>
            <person name="Marinelli F."/>
        </authorList>
    </citation>
    <scope>NUCLEOTIDE SEQUENCE [LARGE SCALE GENOMIC DNA]</scope>
    <source>
        <strain evidence="1 2">NRRL 3884</strain>
    </source>
</reference>
<evidence type="ECO:0000313" key="1">
    <source>
        <dbReference type="EMBL" id="WIM99803.1"/>
    </source>
</evidence>
<evidence type="ECO:0008006" key="3">
    <source>
        <dbReference type="Google" id="ProtNLM"/>
    </source>
</evidence>
<dbReference type="Proteomes" id="UP001240150">
    <property type="component" value="Chromosome"/>
</dbReference>
<accession>A0ABY8WQ79</accession>
<evidence type="ECO:0000313" key="2">
    <source>
        <dbReference type="Proteomes" id="UP001240150"/>
    </source>
</evidence>
<organism evidence="1 2">
    <name type="scientific">Actinoplanes oblitus</name>
    <dbReference type="NCBI Taxonomy" id="3040509"/>
    <lineage>
        <taxon>Bacteria</taxon>
        <taxon>Bacillati</taxon>
        <taxon>Actinomycetota</taxon>
        <taxon>Actinomycetes</taxon>
        <taxon>Micromonosporales</taxon>
        <taxon>Micromonosporaceae</taxon>
        <taxon>Actinoplanes</taxon>
    </lineage>
</organism>
<sequence>MASQDPGPVLSEHRGMVAAPIGRVRDLVLTVPTGEFSGAEVPLVIGDQGDRPVVVTGGPGAFRATVAGVPMTIEVDRDAGWVQARGEWWWCGRFSVAEDGSGHTVVCRQTFNCAAGPVGRLVPFTIGRGHRRAGARALRRLLDDLGRRLDCETWLLPDR</sequence>